<name>A0AA85KFG9_TRIRE</name>
<dbReference type="AlphaFoldDB" id="A0AA85KFG9"/>
<keyword evidence="1" id="KW-1185">Reference proteome</keyword>
<dbReference type="WBParaSite" id="TREG1_9000.1">
    <property type="protein sequence ID" value="TREG1_9000.1"/>
    <property type="gene ID" value="TREG1_9000"/>
</dbReference>
<reference evidence="2" key="2">
    <citation type="submission" date="2023-11" db="UniProtKB">
        <authorList>
            <consortium name="WormBaseParasite"/>
        </authorList>
    </citation>
    <scope>IDENTIFICATION</scope>
</reference>
<protein>
    <recommendedName>
        <fullName evidence="3">Reverse transcriptase domain-containing protein</fullName>
    </recommendedName>
</protein>
<dbReference type="PANTHER" id="PTHR21301:SF10">
    <property type="entry name" value="REVERSE TRANSCRIPTASE DOMAIN-CONTAINING PROTEIN"/>
    <property type="match status" value="1"/>
</dbReference>
<accession>A0AA85KFG9</accession>
<reference evidence="1" key="1">
    <citation type="submission" date="2022-06" db="EMBL/GenBank/DDBJ databases">
        <authorList>
            <person name="Berger JAMES D."/>
            <person name="Berger JAMES D."/>
        </authorList>
    </citation>
    <scope>NUCLEOTIDE SEQUENCE [LARGE SCALE GENOMIC DNA]</scope>
</reference>
<evidence type="ECO:0000313" key="2">
    <source>
        <dbReference type="WBParaSite" id="TREG1_9000.1"/>
    </source>
</evidence>
<dbReference type="Proteomes" id="UP000050795">
    <property type="component" value="Unassembled WGS sequence"/>
</dbReference>
<evidence type="ECO:0008006" key="3">
    <source>
        <dbReference type="Google" id="ProtNLM"/>
    </source>
</evidence>
<proteinExistence type="predicted"/>
<sequence>MTNSPYHAIAKWLVDILLPIRNNLCKHSVSDSFEFVDSISGANVSGKKMISMDVTSLSTNVPLTETICFICKFIENNNVDVCVPIHYLKKLLLRCTLNVQFKFNNTIYRQRDRVAMGSPLGPLLADCFLVSLGNIILWSNTDSFHLYQRYTGDTFIICDNNTDIELITKEFNSCHHAIKFTSKSEINSKFHFSDAFSKKEI</sequence>
<evidence type="ECO:0000313" key="1">
    <source>
        <dbReference type="Proteomes" id="UP000050795"/>
    </source>
</evidence>
<organism evidence="1 2">
    <name type="scientific">Trichobilharzia regenti</name>
    <name type="common">Nasal bird schistosome</name>
    <dbReference type="NCBI Taxonomy" id="157069"/>
    <lineage>
        <taxon>Eukaryota</taxon>
        <taxon>Metazoa</taxon>
        <taxon>Spiralia</taxon>
        <taxon>Lophotrochozoa</taxon>
        <taxon>Platyhelminthes</taxon>
        <taxon>Trematoda</taxon>
        <taxon>Digenea</taxon>
        <taxon>Strigeidida</taxon>
        <taxon>Schistosomatoidea</taxon>
        <taxon>Schistosomatidae</taxon>
        <taxon>Trichobilharzia</taxon>
    </lineage>
</organism>
<dbReference type="PANTHER" id="PTHR21301">
    <property type="entry name" value="REVERSE TRANSCRIPTASE"/>
    <property type="match status" value="1"/>
</dbReference>